<dbReference type="AlphaFoldDB" id="A0A1J1IME3"/>
<dbReference type="Proteomes" id="UP000183832">
    <property type="component" value="Unassembled WGS sequence"/>
</dbReference>
<accession>A0A1J1IME3</accession>
<protein>
    <submittedName>
        <fullName evidence="1">CLUMA_CG014795, isoform A</fullName>
    </submittedName>
</protein>
<evidence type="ECO:0000313" key="1">
    <source>
        <dbReference type="EMBL" id="CRL01415.1"/>
    </source>
</evidence>
<organism evidence="1 2">
    <name type="scientific">Clunio marinus</name>
    <dbReference type="NCBI Taxonomy" id="568069"/>
    <lineage>
        <taxon>Eukaryota</taxon>
        <taxon>Metazoa</taxon>
        <taxon>Ecdysozoa</taxon>
        <taxon>Arthropoda</taxon>
        <taxon>Hexapoda</taxon>
        <taxon>Insecta</taxon>
        <taxon>Pterygota</taxon>
        <taxon>Neoptera</taxon>
        <taxon>Endopterygota</taxon>
        <taxon>Diptera</taxon>
        <taxon>Nematocera</taxon>
        <taxon>Chironomoidea</taxon>
        <taxon>Chironomidae</taxon>
        <taxon>Clunio</taxon>
    </lineage>
</organism>
<keyword evidence="2" id="KW-1185">Reference proteome</keyword>
<reference evidence="1 2" key="1">
    <citation type="submission" date="2015-04" db="EMBL/GenBank/DDBJ databases">
        <authorList>
            <person name="Syromyatnikov M.Y."/>
            <person name="Popov V.N."/>
        </authorList>
    </citation>
    <scope>NUCLEOTIDE SEQUENCE [LARGE SCALE GENOMIC DNA]</scope>
</reference>
<gene>
    <name evidence="1" type="ORF">CLUMA_CG014795</name>
</gene>
<proteinExistence type="predicted"/>
<dbReference type="EMBL" id="CVRI01000055">
    <property type="protein sequence ID" value="CRL01415.1"/>
    <property type="molecule type" value="Genomic_DNA"/>
</dbReference>
<sequence>MPQNVWFKRQIRHRNLYLLKKIFDAINNKAGKNGIDESLEILTLKHKPLEDYQIQNDQEKRRKVENFPLVKA</sequence>
<name>A0A1J1IME3_9DIPT</name>
<evidence type="ECO:0000313" key="2">
    <source>
        <dbReference type="Proteomes" id="UP000183832"/>
    </source>
</evidence>